<feature type="region of interest" description="Disordered" evidence="2">
    <location>
        <begin position="251"/>
        <end position="289"/>
    </location>
</feature>
<sequence>MAYPWRPPPPQPHPSQGDCCPVCYYPHFPFCHPPPPYPPNPIPQHPPHPGHFYHRQPPLAPPQLAFDPILDHQSAPPMHPHRRPYMDRYEALPLPWNQGVNFNSNLYGSLNSKDNFVQGNAGAKRKHYYDSSESCAKSARFSVDDERRLKLIHDHGGPTDHDPGSRRDHGTIEHHGKGTIEFPNFGHGDRNQGQYELQHGQRNDHGFNDGPAYSYNNLDPRRNIMQHEQNASLGFTLENSSNGSLSDFYPKQNQFGSRRQSTVSEITPLHDSPPPLLAGTPVSSSPPRTTPSLFPIHAGASVSMPNYLPGTDAAQSYYHTIGNSKPPSGFAIESFHYASPRIGPGESEQYPARHLSSDKPTIVDAIHIFKHPHRSARPAHIVVILRGLPGSGKSYLAKMLRDLEVENGGNAPRIHSIDDYFMTEVEKVDESEVSRSAGPTKGKKSVRKKVIEYCYELEMEEAYRSSMLKAFKKTLDEGVFSLVIVDDRNLRVADFAQFWATAKRSGYEVYLLEAPYTDPVGCAARNVHGFTLSEIQKWTDEWEEAPSMYLKLDIKSLIHGDDLEHGAIQEVDMDMEDGDASAGPSTSEQGISGSAVVPPMEICSDGHSKSVLSWDDDKSEHPISLVKDIGKSKWSTDLDEDDVPKYENTHKKSNGSGLIQSSRKEGKTVRWGDQAAKAGFSIGAKKAANVSLVIGPGAGYNLKSNPIAEGEESMPSSGGWQTKRRQGVFQEQLRAEQESFKAVLDKRRQRVGGFVGDEE</sequence>
<gene>
    <name evidence="3" type="ORF">DM860_017721</name>
</gene>
<evidence type="ECO:0000313" key="4">
    <source>
        <dbReference type="Proteomes" id="UP000249390"/>
    </source>
</evidence>
<dbReference type="InterPro" id="IPR027417">
    <property type="entry name" value="P-loop_NTPase"/>
</dbReference>
<evidence type="ECO:0008006" key="5">
    <source>
        <dbReference type="Google" id="ProtNLM"/>
    </source>
</evidence>
<feature type="region of interest" description="Disordered" evidence="2">
    <location>
        <begin position="153"/>
        <end position="172"/>
    </location>
</feature>
<dbReference type="Proteomes" id="UP000249390">
    <property type="component" value="Unassembled WGS sequence"/>
</dbReference>
<evidence type="ECO:0000256" key="2">
    <source>
        <dbReference type="SAM" id="MobiDB-lite"/>
    </source>
</evidence>
<feature type="compositionally biased region" description="Polar residues" evidence="2">
    <location>
        <begin position="251"/>
        <end position="265"/>
    </location>
</feature>
<dbReference type="InterPro" id="IPR026314">
    <property type="entry name" value="YLP_motif_con_p1"/>
</dbReference>
<keyword evidence="4" id="KW-1185">Reference proteome</keyword>
<dbReference type="SUPFAM" id="SSF52540">
    <property type="entry name" value="P-loop containing nucleoside triphosphate hydrolases"/>
    <property type="match status" value="1"/>
</dbReference>
<name>A0A328D5M8_9ASTE</name>
<feature type="compositionally biased region" description="Low complexity" evidence="2">
    <location>
        <begin position="280"/>
        <end position="289"/>
    </location>
</feature>
<dbReference type="GO" id="GO:0009536">
    <property type="term" value="C:plastid"/>
    <property type="evidence" value="ECO:0007669"/>
    <property type="project" value="UniProtKB-SubCell"/>
</dbReference>
<dbReference type="GO" id="GO:0032204">
    <property type="term" value="P:regulation of telomere maintenance"/>
    <property type="evidence" value="ECO:0007669"/>
    <property type="project" value="TreeGrafter"/>
</dbReference>
<accession>A0A328D5M8</accession>
<dbReference type="Gene3D" id="3.40.50.300">
    <property type="entry name" value="P-loop containing nucleotide triphosphate hydrolases"/>
    <property type="match status" value="1"/>
</dbReference>
<organism evidence="3 4">
    <name type="scientific">Cuscuta australis</name>
    <dbReference type="NCBI Taxonomy" id="267555"/>
    <lineage>
        <taxon>Eukaryota</taxon>
        <taxon>Viridiplantae</taxon>
        <taxon>Streptophyta</taxon>
        <taxon>Embryophyta</taxon>
        <taxon>Tracheophyta</taxon>
        <taxon>Spermatophyta</taxon>
        <taxon>Magnoliopsida</taxon>
        <taxon>eudicotyledons</taxon>
        <taxon>Gunneridae</taxon>
        <taxon>Pentapetalae</taxon>
        <taxon>asterids</taxon>
        <taxon>lamiids</taxon>
        <taxon>Solanales</taxon>
        <taxon>Convolvulaceae</taxon>
        <taxon>Cuscuteae</taxon>
        <taxon>Cuscuta</taxon>
        <taxon>Cuscuta subgen. Grammica</taxon>
        <taxon>Cuscuta sect. Cleistogrammica</taxon>
    </lineage>
</organism>
<comment type="subcellular location">
    <subcellularLocation>
        <location evidence="1">Plastid</location>
    </subcellularLocation>
</comment>
<dbReference type="AlphaFoldDB" id="A0A328D5M8"/>
<feature type="region of interest" description="Disordered" evidence="2">
    <location>
        <begin position="645"/>
        <end position="669"/>
    </location>
</feature>
<dbReference type="GO" id="GO:0005634">
    <property type="term" value="C:nucleus"/>
    <property type="evidence" value="ECO:0007669"/>
    <property type="project" value="InterPro"/>
</dbReference>
<dbReference type="EMBL" id="NQVE01000190">
    <property type="protein sequence ID" value="RAL41172.1"/>
    <property type="molecule type" value="Genomic_DNA"/>
</dbReference>
<proteinExistence type="predicted"/>
<dbReference type="PANTHER" id="PTHR13413:SF0">
    <property type="entry name" value="YLP MOTIF-CONTAINING PROTEIN 1"/>
    <property type="match status" value="1"/>
</dbReference>
<evidence type="ECO:0000256" key="1">
    <source>
        <dbReference type="ARBA" id="ARBA00004474"/>
    </source>
</evidence>
<comment type="caution">
    <text evidence="3">The sequence shown here is derived from an EMBL/GenBank/DDBJ whole genome shotgun (WGS) entry which is preliminary data.</text>
</comment>
<dbReference type="PANTHER" id="PTHR13413">
    <property type="entry name" value="YLP MOTIF CONTAINING PROTEIN NUCLEAR PROTEIN ZAP"/>
    <property type="match status" value="1"/>
</dbReference>
<protein>
    <recommendedName>
        <fullName evidence="5">YLP motif-containing protein 1</fullName>
    </recommendedName>
</protein>
<dbReference type="FunFam" id="3.40.50.300:FF:000978">
    <property type="entry name" value="YLP motif-containing protein 1 isoform X3"/>
    <property type="match status" value="1"/>
</dbReference>
<reference evidence="3 4" key="1">
    <citation type="submission" date="2018-06" db="EMBL/GenBank/DDBJ databases">
        <title>The Genome of Cuscuta australis (Dodder) Provides Insight into the Evolution of Plant Parasitism.</title>
        <authorList>
            <person name="Liu H."/>
        </authorList>
    </citation>
    <scope>NUCLEOTIDE SEQUENCE [LARGE SCALE GENOMIC DNA]</scope>
    <source>
        <strain evidence="4">cv. Yunnan</strain>
        <tissue evidence="3">Vines</tissue>
    </source>
</reference>
<evidence type="ECO:0000313" key="3">
    <source>
        <dbReference type="EMBL" id="RAL41172.1"/>
    </source>
</evidence>